<keyword evidence="1" id="KW-1133">Transmembrane helix</keyword>
<keyword evidence="3" id="KW-1185">Reference proteome</keyword>
<feature type="transmembrane region" description="Helical" evidence="1">
    <location>
        <begin position="94"/>
        <end position="114"/>
    </location>
</feature>
<keyword evidence="1" id="KW-0472">Membrane</keyword>
<keyword evidence="1" id="KW-0812">Transmembrane</keyword>
<sequence length="120" mass="13724">MYYRTTLLTGGELPNPSCPKGDIENFCIWSATTVQIVPFGTETGHENGPFYWYTNTMIDTLTGRSKLHGFVHLRSRYVQLLDGLLSLHINQNWVLPWFLLVVLYGVHVLCGLEIDPNFYS</sequence>
<comment type="caution">
    <text evidence="2">The sequence shown here is derived from an EMBL/GenBank/DDBJ whole genome shotgun (WGS) entry which is preliminary data.</text>
</comment>
<name>A0A7J7C0P7_TRIWF</name>
<dbReference type="AlphaFoldDB" id="A0A7J7C0P7"/>
<organism evidence="2 3">
    <name type="scientific">Tripterygium wilfordii</name>
    <name type="common">Thunder God vine</name>
    <dbReference type="NCBI Taxonomy" id="458696"/>
    <lineage>
        <taxon>Eukaryota</taxon>
        <taxon>Viridiplantae</taxon>
        <taxon>Streptophyta</taxon>
        <taxon>Embryophyta</taxon>
        <taxon>Tracheophyta</taxon>
        <taxon>Spermatophyta</taxon>
        <taxon>Magnoliopsida</taxon>
        <taxon>eudicotyledons</taxon>
        <taxon>Gunneridae</taxon>
        <taxon>Pentapetalae</taxon>
        <taxon>rosids</taxon>
        <taxon>fabids</taxon>
        <taxon>Celastrales</taxon>
        <taxon>Celastraceae</taxon>
        <taxon>Tripterygium</taxon>
    </lineage>
</organism>
<proteinExistence type="predicted"/>
<accession>A0A7J7C0P7</accession>
<evidence type="ECO:0000256" key="1">
    <source>
        <dbReference type="SAM" id="Phobius"/>
    </source>
</evidence>
<reference evidence="2 3" key="1">
    <citation type="journal article" date="2020" name="Nat. Commun.">
        <title>Genome of Tripterygium wilfordii and identification of cytochrome P450 involved in triptolide biosynthesis.</title>
        <authorList>
            <person name="Tu L."/>
            <person name="Su P."/>
            <person name="Zhang Z."/>
            <person name="Gao L."/>
            <person name="Wang J."/>
            <person name="Hu T."/>
            <person name="Zhou J."/>
            <person name="Zhang Y."/>
            <person name="Zhao Y."/>
            <person name="Liu Y."/>
            <person name="Song Y."/>
            <person name="Tong Y."/>
            <person name="Lu Y."/>
            <person name="Yang J."/>
            <person name="Xu C."/>
            <person name="Jia M."/>
            <person name="Peters R.J."/>
            <person name="Huang L."/>
            <person name="Gao W."/>
        </authorList>
    </citation>
    <scope>NUCLEOTIDE SEQUENCE [LARGE SCALE GENOMIC DNA]</scope>
    <source>
        <strain evidence="3">cv. XIE 37</strain>
        <tissue evidence="2">Leaf</tissue>
    </source>
</reference>
<evidence type="ECO:0000313" key="2">
    <source>
        <dbReference type="EMBL" id="KAF5727714.1"/>
    </source>
</evidence>
<dbReference type="EMBL" id="JAAARO010000022">
    <property type="protein sequence ID" value="KAF5727714.1"/>
    <property type="molecule type" value="Genomic_DNA"/>
</dbReference>
<dbReference type="Proteomes" id="UP000593562">
    <property type="component" value="Unassembled WGS sequence"/>
</dbReference>
<protein>
    <submittedName>
        <fullName evidence="2">Uncharacterized protein</fullName>
    </submittedName>
</protein>
<gene>
    <name evidence="2" type="ORF">HS088_TW22G01411</name>
</gene>
<dbReference type="InParanoid" id="A0A7J7C0P7"/>
<evidence type="ECO:0000313" key="3">
    <source>
        <dbReference type="Proteomes" id="UP000593562"/>
    </source>
</evidence>